<feature type="compositionally biased region" description="Pro residues" evidence="1">
    <location>
        <begin position="78"/>
        <end position="87"/>
    </location>
</feature>
<name>A0ABR9JUK2_9ACTN</name>
<keyword evidence="2" id="KW-0812">Transmembrane</keyword>
<evidence type="ECO:0000313" key="4">
    <source>
        <dbReference type="Proteomes" id="UP000627838"/>
    </source>
</evidence>
<feature type="region of interest" description="Disordered" evidence="1">
    <location>
        <begin position="72"/>
        <end position="103"/>
    </location>
</feature>
<dbReference type="Proteomes" id="UP000627838">
    <property type="component" value="Unassembled WGS sequence"/>
</dbReference>
<proteinExistence type="predicted"/>
<keyword evidence="2" id="KW-1133">Transmembrane helix</keyword>
<evidence type="ECO:0000256" key="1">
    <source>
        <dbReference type="SAM" id="MobiDB-lite"/>
    </source>
</evidence>
<keyword evidence="4" id="KW-1185">Reference proteome</keyword>
<protein>
    <submittedName>
        <fullName evidence="3">Uncharacterized protein</fullName>
    </submittedName>
</protein>
<dbReference type="EMBL" id="JADBDZ010000001">
    <property type="protein sequence ID" value="MBE1534249.1"/>
    <property type="molecule type" value="Genomic_DNA"/>
</dbReference>
<accession>A0ABR9JUK2</accession>
<gene>
    <name evidence="3" type="ORF">H4W34_004082</name>
</gene>
<evidence type="ECO:0000256" key="2">
    <source>
        <dbReference type="SAM" id="Phobius"/>
    </source>
</evidence>
<comment type="caution">
    <text evidence="3">The sequence shown here is derived from an EMBL/GenBank/DDBJ whole genome shotgun (WGS) entry which is preliminary data.</text>
</comment>
<dbReference type="RefSeq" id="WP_225961253.1">
    <property type="nucleotide sequence ID" value="NZ_JADBDZ010000001.1"/>
</dbReference>
<reference evidence="3 4" key="1">
    <citation type="submission" date="2020-10" db="EMBL/GenBank/DDBJ databases">
        <title>Sequencing the genomes of 1000 actinobacteria strains.</title>
        <authorList>
            <person name="Klenk H.-P."/>
        </authorList>
    </citation>
    <scope>NUCLEOTIDE SEQUENCE [LARGE SCALE GENOMIC DNA]</scope>
    <source>
        <strain evidence="3 4">DSM 46744</strain>
    </source>
</reference>
<keyword evidence="2" id="KW-0472">Membrane</keyword>
<organism evidence="3 4">
    <name type="scientific">Actinomadura algeriensis</name>
    <dbReference type="NCBI Taxonomy" id="1679523"/>
    <lineage>
        <taxon>Bacteria</taxon>
        <taxon>Bacillati</taxon>
        <taxon>Actinomycetota</taxon>
        <taxon>Actinomycetes</taxon>
        <taxon>Streptosporangiales</taxon>
        <taxon>Thermomonosporaceae</taxon>
        <taxon>Actinomadura</taxon>
    </lineage>
</organism>
<feature type="transmembrane region" description="Helical" evidence="2">
    <location>
        <begin position="6"/>
        <end position="25"/>
    </location>
</feature>
<sequence length="171" mass="18388">MVGQILAIVALAVFAVPLVLMLYVATRYVIGLFPREVRDDCPACGHAVHDRPGHDRPAGACGEPGCGCPLGARTAEPPARPRPLPPPRDADAPRPAPPRRPQGHATGCLVCGHSSAHHDSGPQGGCTWSRAGWRFERVHRDDDWNTGWIDERRWDPGTPCGCPAYVDPGAR</sequence>
<evidence type="ECO:0000313" key="3">
    <source>
        <dbReference type="EMBL" id="MBE1534249.1"/>
    </source>
</evidence>